<reference evidence="14 15" key="1">
    <citation type="submission" date="2022-04" db="EMBL/GenBank/DDBJ databases">
        <authorList>
            <person name="Grouzdev D.S."/>
            <person name="Pantiukh K.S."/>
            <person name="Krutkina M.S."/>
        </authorList>
    </citation>
    <scope>NUCLEOTIDE SEQUENCE [LARGE SCALE GENOMIC DNA]</scope>
    <source>
        <strain evidence="14 15">6x-1</strain>
    </source>
</reference>
<evidence type="ECO:0000256" key="8">
    <source>
        <dbReference type="ARBA" id="ARBA00022741"/>
    </source>
</evidence>
<dbReference type="GO" id="GO:0009029">
    <property type="term" value="F:lipid-A 4'-kinase activity"/>
    <property type="evidence" value="ECO:0007669"/>
    <property type="project" value="UniProtKB-EC"/>
</dbReference>
<comment type="similarity">
    <text evidence="13">Belongs to the LpxK family.</text>
</comment>
<accession>A0ABT0DDF2</accession>
<dbReference type="EMBL" id="JALKCH010000008">
    <property type="protein sequence ID" value="MCK0197982.1"/>
    <property type="molecule type" value="Genomic_DNA"/>
</dbReference>
<evidence type="ECO:0000256" key="12">
    <source>
        <dbReference type="ARBA" id="ARBA00029757"/>
    </source>
</evidence>
<evidence type="ECO:0000256" key="2">
    <source>
        <dbReference type="ARBA" id="ARBA00004870"/>
    </source>
</evidence>
<dbReference type="NCBIfam" id="TIGR00682">
    <property type="entry name" value="lpxK"/>
    <property type="match status" value="1"/>
</dbReference>
<name>A0ABT0DDF2_9HYPH</name>
<dbReference type="PANTHER" id="PTHR42724:SF1">
    <property type="entry name" value="TETRAACYLDISACCHARIDE 4'-KINASE, MITOCHONDRIAL-RELATED"/>
    <property type="match status" value="1"/>
</dbReference>
<keyword evidence="9 13" id="KW-0418">Kinase</keyword>
<keyword evidence="11 13" id="KW-0443">Lipid metabolism</keyword>
<sequence length="333" mass="34726">MQAPPFWWHPRPTLAANLLRPLGALYGAVAERRLGHPGHAPQVPVICLGNPTVGGAGKTPSALMLARRLQGLGRHPVFLTRGYGGRLPGPLLVTPRGIAADLGDEPLLLARLAPTVVARDRVAGAGLALQAGADVIVMDDGFQNPALEKRLSILVLDAAVGIGNGLCLPAGPMRAPLAPQLARAQALLLVGDGTAGDEVARHGRAKGLAVLRGRLAPDAEAASRLIGRRVLAFAGIGRPDKFFATLRGIGALAVRTQPFPDHHAFRAAEAGDLLHRAQAEDLTLVTTEKDAVRLTGTPAGDILAPHLEVLPVRLVLEPESAETLDTLIARALA</sequence>
<dbReference type="Pfam" id="PF02606">
    <property type="entry name" value="LpxK"/>
    <property type="match status" value="1"/>
</dbReference>
<evidence type="ECO:0000313" key="14">
    <source>
        <dbReference type="EMBL" id="MCK0197982.1"/>
    </source>
</evidence>
<keyword evidence="6 13" id="KW-0441">Lipid A biosynthesis</keyword>
<dbReference type="InterPro" id="IPR003758">
    <property type="entry name" value="LpxK"/>
</dbReference>
<comment type="function">
    <text evidence="1 13">Transfers the gamma-phosphate of ATP to the 4'-position of a tetraacyldisaccharide 1-phosphate intermediate (termed DS-1-P) to form tetraacyldisaccharide 1,4'-bis-phosphate (lipid IVA).</text>
</comment>
<evidence type="ECO:0000313" key="15">
    <source>
        <dbReference type="Proteomes" id="UP001203284"/>
    </source>
</evidence>
<dbReference type="InterPro" id="IPR027417">
    <property type="entry name" value="P-loop_NTPase"/>
</dbReference>
<dbReference type="EC" id="2.7.1.130" evidence="3 13"/>
<evidence type="ECO:0000256" key="10">
    <source>
        <dbReference type="ARBA" id="ARBA00022840"/>
    </source>
</evidence>
<keyword evidence="8 13" id="KW-0547">Nucleotide-binding</keyword>
<evidence type="ECO:0000256" key="1">
    <source>
        <dbReference type="ARBA" id="ARBA00002274"/>
    </source>
</evidence>
<comment type="catalytic activity">
    <reaction evidence="13">
        <text>a lipid A disaccharide + ATP = a lipid IVA + ADP + H(+)</text>
        <dbReference type="Rhea" id="RHEA:67840"/>
        <dbReference type="ChEBI" id="CHEBI:15378"/>
        <dbReference type="ChEBI" id="CHEBI:30616"/>
        <dbReference type="ChEBI" id="CHEBI:176343"/>
        <dbReference type="ChEBI" id="CHEBI:176425"/>
        <dbReference type="ChEBI" id="CHEBI:456216"/>
        <dbReference type="EC" id="2.7.1.130"/>
    </reaction>
</comment>
<proteinExistence type="inferred from homology"/>
<evidence type="ECO:0000256" key="5">
    <source>
        <dbReference type="ARBA" id="ARBA00022516"/>
    </source>
</evidence>
<evidence type="ECO:0000256" key="6">
    <source>
        <dbReference type="ARBA" id="ARBA00022556"/>
    </source>
</evidence>
<comment type="pathway">
    <text evidence="2 13">Glycolipid biosynthesis; lipid IV(A) biosynthesis; lipid IV(A) from (3R)-3-hydroxytetradecanoyl-[acyl-carrier-protein] and UDP-N-acetyl-alpha-D-glucosamine: step 6/6.</text>
</comment>
<organism evidence="14 15">
    <name type="scientific">Ancylobacter crimeensis</name>
    <dbReference type="NCBI Taxonomy" id="2579147"/>
    <lineage>
        <taxon>Bacteria</taxon>
        <taxon>Pseudomonadati</taxon>
        <taxon>Pseudomonadota</taxon>
        <taxon>Alphaproteobacteria</taxon>
        <taxon>Hyphomicrobiales</taxon>
        <taxon>Xanthobacteraceae</taxon>
        <taxon>Ancylobacter</taxon>
    </lineage>
</organism>
<feature type="binding site" evidence="13">
    <location>
        <begin position="52"/>
        <end position="59"/>
    </location>
    <ligand>
        <name>ATP</name>
        <dbReference type="ChEBI" id="CHEBI:30616"/>
    </ligand>
</feature>
<dbReference type="PANTHER" id="PTHR42724">
    <property type="entry name" value="TETRAACYLDISACCHARIDE 4'-KINASE"/>
    <property type="match status" value="1"/>
</dbReference>
<keyword evidence="7 13" id="KW-0808">Transferase</keyword>
<protein>
    <recommendedName>
        <fullName evidence="4 13">Tetraacyldisaccharide 4'-kinase</fullName>
        <ecNumber evidence="3 13">2.7.1.130</ecNumber>
    </recommendedName>
    <alternativeName>
        <fullName evidence="12 13">Lipid A 4'-kinase</fullName>
    </alternativeName>
</protein>
<dbReference type="SUPFAM" id="SSF52540">
    <property type="entry name" value="P-loop containing nucleoside triphosphate hydrolases"/>
    <property type="match status" value="1"/>
</dbReference>
<keyword evidence="15" id="KW-1185">Reference proteome</keyword>
<gene>
    <name evidence="13 14" type="primary">lpxK</name>
    <name evidence="14" type="ORF">MWN34_13795</name>
</gene>
<evidence type="ECO:0000256" key="11">
    <source>
        <dbReference type="ARBA" id="ARBA00023098"/>
    </source>
</evidence>
<dbReference type="RefSeq" id="WP_247029875.1">
    <property type="nucleotide sequence ID" value="NZ_JALKCH010000008.1"/>
</dbReference>
<evidence type="ECO:0000256" key="3">
    <source>
        <dbReference type="ARBA" id="ARBA00012071"/>
    </source>
</evidence>
<comment type="caution">
    <text evidence="14">The sequence shown here is derived from an EMBL/GenBank/DDBJ whole genome shotgun (WGS) entry which is preliminary data.</text>
</comment>
<evidence type="ECO:0000256" key="9">
    <source>
        <dbReference type="ARBA" id="ARBA00022777"/>
    </source>
</evidence>
<evidence type="ECO:0000256" key="13">
    <source>
        <dbReference type="HAMAP-Rule" id="MF_00409"/>
    </source>
</evidence>
<dbReference type="HAMAP" id="MF_00409">
    <property type="entry name" value="LpxK"/>
    <property type="match status" value="1"/>
</dbReference>
<keyword evidence="10 13" id="KW-0067">ATP-binding</keyword>
<evidence type="ECO:0000256" key="7">
    <source>
        <dbReference type="ARBA" id="ARBA00022679"/>
    </source>
</evidence>
<keyword evidence="5 13" id="KW-0444">Lipid biosynthesis</keyword>
<evidence type="ECO:0000256" key="4">
    <source>
        <dbReference type="ARBA" id="ARBA00016436"/>
    </source>
</evidence>
<dbReference type="Proteomes" id="UP001203284">
    <property type="component" value="Unassembled WGS sequence"/>
</dbReference>